<comment type="caution">
    <text evidence="2">The sequence shown here is derived from an EMBL/GenBank/DDBJ whole genome shotgun (WGS) entry which is preliminary data.</text>
</comment>
<evidence type="ECO:0000313" key="2">
    <source>
        <dbReference type="EMBL" id="KAG7058384.1"/>
    </source>
</evidence>
<protein>
    <submittedName>
        <fullName evidence="2">Uncharacterized protein</fullName>
    </submittedName>
</protein>
<dbReference type="AlphaFoldDB" id="A0A9P7RHV4"/>
<feature type="region of interest" description="Disordered" evidence="1">
    <location>
        <begin position="1"/>
        <end position="26"/>
    </location>
</feature>
<dbReference type="Proteomes" id="UP000699042">
    <property type="component" value="Unassembled WGS sequence"/>
</dbReference>
<proteinExistence type="predicted"/>
<organism evidence="2 3">
    <name type="scientific">Colletotrichum scovillei</name>
    <dbReference type="NCBI Taxonomy" id="1209932"/>
    <lineage>
        <taxon>Eukaryota</taxon>
        <taxon>Fungi</taxon>
        <taxon>Dikarya</taxon>
        <taxon>Ascomycota</taxon>
        <taxon>Pezizomycotina</taxon>
        <taxon>Sordariomycetes</taxon>
        <taxon>Hypocreomycetidae</taxon>
        <taxon>Glomerellales</taxon>
        <taxon>Glomerellaceae</taxon>
        <taxon>Colletotrichum</taxon>
        <taxon>Colletotrichum acutatum species complex</taxon>
    </lineage>
</organism>
<evidence type="ECO:0000313" key="3">
    <source>
        <dbReference type="Proteomes" id="UP000699042"/>
    </source>
</evidence>
<reference evidence="2" key="1">
    <citation type="submission" date="2021-05" db="EMBL/GenBank/DDBJ databases">
        <title>Comparative genomics of three Colletotrichum scovillei strains and genetic complementation revealed genes involved fungal growth and virulence on chili pepper.</title>
        <authorList>
            <person name="Hsieh D.-K."/>
            <person name="Chuang S.-C."/>
            <person name="Chen C.-Y."/>
            <person name="Chao Y.-T."/>
            <person name="Lu M.-Y.J."/>
            <person name="Lee M.-H."/>
            <person name="Shih M.-C."/>
        </authorList>
    </citation>
    <scope>NUCLEOTIDE SEQUENCE</scope>
    <source>
        <strain evidence="2">Coll-153</strain>
    </source>
</reference>
<accession>A0A9P7RHV4</accession>
<sequence>MTAFSADRDQSRLHAPRGRRGYRRPG</sequence>
<dbReference type="EMBL" id="JAESDN010000001">
    <property type="protein sequence ID" value="KAG7058384.1"/>
    <property type="molecule type" value="Genomic_DNA"/>
</dbReference>
<feature type="compositionally biased region" description="Basic residues" evidence="1">
    <location>
        <begin position="14"/>
        <end position="26"/>
    </location>
</feature>
<evidence type="ECO:0000256" key="1">
    <source>
        <dbReference type="SAM" id="MobiDB-lite"/>
    </source>
</evidence>
<keyword evidence="3" id="KW-1185">Reference proteome</keyword>
<gene>
    <name evidence="2" type="ORF">JMJ77_005761</name>
</gene>
<name>A0A9P7RHV4_9PEZI</name>
<feature type="non-terminal residue" evidence="2">
    <location>
        <position position="1"/>
    </location>
</feature>
<feature type="compositionally biased region" description="Basic and acidic residues" evidence="1">
    <location>
        <begin position="1"/>
        <end position="12"/>
    </location>
</feature>